<evidence type="ECO:0008006" key="4">
    <source>
        <dbReference type="Google" id="ProtNLM"/>
    </source>
</evidence>
<evidence type="ECO:0000313" key="3">
    <source>
        <dbReference type="Proteomes" id="UP001056708"/>
    </source>
</evidence>
<keyword evidence="3" id="KW-1185">Reference proteome</keyword>
<feature type="transmembrane region" description="Helical" evidence="1">
    <location>
        <begin position="25"/>
        <end position="46"/>
    </location>
</feature>
<keyword evidence="1" id="KW-0472">Membrane</keyword>
<dbReference type="EMBL" id="CP098611">
    <property type="protein sequence ID" value="USR89809.1"/>
    <property type="molecule type" value="Genomic_DNA"/>
</dbReference>
<keyword evidence="1" id="KW-1133">Transmembrane helix</keyword>
<dbReference type="RefSeq" id="WP_252661017.1">
    <property type="nucleotide sequence ID" value="NZ_CP098611.1"/>
</dbReference>
<dbReference type="Proteomes" id="UP001056708">
    <property type="component" value="Chromosome"/>
</dbReference>
<protein>
    <recommendedName>
        <fullName evidence="4">2TM domain-containing protein</fullName>
    </recommendedName>
</protein>
<organism evidence="2 3">
    <name type="scientific">Phormidium yuhuli AB48</name>
    <dbReference type="NCBI Taxonomy" id="2940671"/>
    <lineage>
        <taxon>Bacteria</taxon>
        <taxon>Bacillati</taxon>
        <taxon>Cyanobacteriota</taxon>
        <taxon>Cyanophyceae</taxon>
        <taxon>Oscillatoriophycideae</taxon>
        <taxon>Oscillatoriales</taxon>
        <taxon>Oscillatoriaceae</taxon>
        <taxon>Phormidium</taxon>
        <taxon>Phormidium yuhuli</taxon>
    </lineage>
</organism>
<gene>
    <name evidence="2" type="ORF">NEA10_13150</name>
</gene>
<keyword evidence="1" id="KW-0812">Transmembrane</keyword>
<evidence type="ECO:0000256" key="1">
    <source>
        <dbReference type="SAM" id="Phobius"/>
    </source>
</evidence>
<reference evidence="2" key="1">
    <citation type="submission" date="2022-06" db="EMBL/GenBank/DDBJ databases">
        <title>Genome sequence of Phormidium yuhuli AB48 isolated from an industrial photobioreactor environment.</title>
        <authorList>
            <person name="Qiu Y."/>
            <person name="Noonan A.J.C."/>
            <person name="Dofher K."/>
            <person name="Koch M."/>
            <person name="Kieft B."/>
            <person name="Lin X."/>
            <person name="Ziels R.M."/>
            <person name="Hallam S.J."/>
        </authorList>
    </citation>
    <scope>NUCLEOTIDE SEQUENCE</scope>
    <source>
        <strain evidence="2">AB48</strain>
    </source>
</reference>
<feature type="transmembrane region" description="Helical" evidence="1">
    <location>
        <begin position="52"/>
        <end position="75"/>
    </location>
</feature>
<name>A0ABY5AKT0_9CYAN</name>
<proteinExistence type="predicted"/>
<sequence length="81" mass="9435">MPPKWSRKPDRNDPEYRRLGDRINLAFHLALFSAINSGIWFFAILYRWDLPWLTPVTGTWAAIWLAHAIYVLALADYSESA</sequence>
<accession>A0ABY5AKT0</accession>
<evidence type="ECO:0000313" key="2">
    <source>
        <dbReference type="EMBL" id="USR89809.1"/>
    </source>
</evidence>